<reference evidence="9 10" key="2">
    <citation type="journal article" date="2015" name="Genome Announc.">
        <title>Complete Genome Sequences of Evolved Arsenate-Resistant Metallosphaera sedula Strains.</title>
        <authorList>
            <person name="Ai C."/>
            <person name="McCarthy S."/>
            <person name="Schackwitz W."/>
            <person name="Martin J."/>
            <person name="Lipzen A."/>
            <person name="Blum P."/>
        </authorList>
    </citation>
    <scope>NUCLEOTIDE SEQUENCE [LARGE SCALE GENOMIC DNA]</scope>
    <source>
        <strain evidence="4 10">ARS120-1</strain>
        <strain evidence="5 9">ARS120-2</strain>
        <strain evidence="2 12">ARS50-1</strain>
        <strain evidence="3 11">ARS50-2</strain>
    </source>
</reference>
<dbReference type="EMBL" id="CP012176">
    <property type="protein sequence ID" value="AKV83109.1"/>
    <property type="molecule type" value="Genomic_DNA"/>
</dbReference>
<dbReference type="Proteomes" id="UP000068832">
    <property type="component" value="Chromosome"/>
</dbReference>
<evidence type="ECO:0000313" key="1">
    <source>
        <dbReference type="EMBL" id="AIM27239.1"/>
    </source>
</evidence>
<dbReference type="EMBL" id="CP008822">
    <property type="protein sequence ID" value="AIM27239.1"/>
    <property type="molecule type" value="Genomic_DNA"/>
</dbReference>
<dbReference type="Proteomes" id="UP000061362">
    <property type="component" value="Chromosome"/>
</dbReference>
<dbReference type="OrthoDB" id="42183at2157"/>
<evidence type="ECO:0000313" key="5">
    <source>
        <dbReference type="EMBL" id="AKV80864.1"/>
    </source>
</evidence>
<dbReference type="EMBL" id="CP012175">
    <property type="protein sequence ID" value="AKV80864.1"/>
    <property type="molecule type" value="Genomic_DNA"/>
</dbReference>
<evidence type="ECO:0000313" key="3">
    <source>
        <dbReference type="EMBL" id="AKV76368.1"/>
    </source>
</evidence>
<dbReference type="Proteomes" id="UP000029084">
    <property type="component" value="Chromosome"/>
</dbReference>
<evidence type="ECO:0000313" key="8">
    <source>
        <dbReference type="Proteomes" id="UP000056255"/>
    </source>
</evidence>
<evidence type="ECO:0000313" key="12">
    <source>
        <dbReference type="Proteomes" id="UP000068832"/>
    </source>
</evidence>
<dbReference type="InterPro" id="IPR036105">
    <property type="entry name" value="DiNase_FeMo-co_biosyn_sf"/>
</dbReference>
<reference evidence="1 7" key="1">
    <citation type="journal article" date="2014" name="J. Bacteriol.">
        <title>Role of an Archaeal PitA Transporter in the Copper and Arsenic Resistance of Metallosphaera sedula, an Extreme Thermoacidophile.</title>
        <authorList>
            <person name="McCarthy S."/>
            <person name="Ai C."/>
            <person name="Wheaton G."/>
            <person name="Tevatia R."/>
            <person name="Eckrich V."/>
            <person name="Kelly R."/>
            <person name="Blum P."/>
        </authorList>
    </citation>
    <scope>NUCLEOTIDE SEQUENCE [LARGE SCALE GENOMIC DNA]</scope>
    <source>
        <strain evidence="1 7">CuR1</strain>
    </source>
</reference>
<dbReference type="SUPFAM" id="SSF53146">
    <property type="entry name" value="Nitrogenase accessory factor-like"/>
    <property type="match status" value="1"/>
</dbReference>
<dbReference type="Proteomes" id="UP000062398">
    <property type="component" value="Chromosome"/>
</dbReference>
<evidence type="ECO:0000313" key="4">
    <source>
        <dbReference type="EMBL" id="AKV78619.1"/>
    </source>
</evidence>
<reference evidence="6 8" key="3">
    <citation type="submission" date="2015-07" db="EMBL/GenBank/DDBJ databases">
        <title>Physiological, transcriptional responses and genome re-sequencing of acid resistant extremely thermoacidophilic Metallosphaera sedula SARC-M1.</title>
        <authorList>
            <person name="Ai C."/>
            <person name="McCarthy S."/>
            <person name="Eckrich V."/>
            <person name="Rudrappa D."/>
            <person name="Qiu G."/>
            <person name="Blum P."/>
        </authorList>
    </citation>
    <scope>NUCLEOTIDE SEQUENCE [LARGE SCALE GENOMIC DNA]</scope>
    <source>
        <strain evidence="6 8">SARC-M1</strain>
    </source>
</reference>
<dbReference type="EMBL" id="CP012173">
    <property type="protein sequence ID" value="AKV76368.1"/>
    <property type="molecule type" value="Genomic_DNA"/>
</dbReference>
<evidence type="ECO:0000313" key="11">
    <source>
        <dbReference type="Proteomes" id="UP000062475"/>
    </source>
</evidence>
<proteinExistence type="predicted"/>
<evidence type="ECO:0008006" key="13">
    <source>
        <dbReference type="Google" id="ProtNLM"/>
    </source>
</evidence>
<dbReference type="EMBL" id="CP012172">
    <property type="protein sequence ID" value="AKV74128.1"/>
    <property type="molecule type" value="Genomic_DNA"/>
</dbReference>
<dbReference type="AlphaFoldDB" id="A0A088E464"/>
<dbReference type="Proteomes" id="UP000056255">
    <property type="component" value="Chromosome"/>
</dbReference>
<dbReference type="RefSeq" id="WP_012021040.1">
    <property type="nucleotide sequence ID" value="NZ_AP019770.1"/>
</dbReference>
<dbReference type="PATRIC" id="fig|43687.5.peg.1132"/>
<accession>A0A088E464</accession>
<dbReference type="OMA" id="HKEVNPA"/>
<evidence type="ECO:0000313" key="7">
    <source>
        <dbReference type="Proteomes" id="UP000029084"/>
    </source>
</evidence>
<evidence type="ECO:0000313" key="2">
    <source>
        <dbReference type="EMBL" id="AKV74128.1"/>
    </source>
</evidence>
<protein>
    <recommendedName>
        <fullName evidence="13">Dinitrogenase iron-molybdenum cofactor biosynthesis domain-containing protein</fullName>
    </recommendedName>
</protein>
<evidence type="ECO:0000313" key="10">
    <source>
        <dbReference type="Proteomes" id="UP000062398"/>
    </source>
</evidence>
<dbReference type="EMBL" id="CP012174">
    <property type="protein sequence ID" value="AKV78619.1"/>
    <property type="molecule type" value="Genomic_DNA"/>
</dbReference>
<evidence type="ECO:0000313" key="6">
    <source>
        <dbReference type="EMBL" id="AKV83109.1"/>
    </source>
</evidence>
<gene>
    <name evidence="1" type="ORF">HA72_1089</name>
    <name evidence="2" type="ORF">MsedA_1102</name>
    <name evidence="3" type="ORF">MsedB_1104</name>
    <name evidence="4" type="ORF">MsedC_1102</name>
    <name evidence="5" type="ORF">MsedD_1103</name>
    <name evidence="6" type="ORF">MsedE_1105</name>
</gene>
<evidence type="ECO:0000313" key="9">
    <source>
        <dbReference type="Proteomes" id="UP000061362"/>
    </source>
</evidence>
<sequence>MKICTVVDDQDRIKVFSKGKFLILFDDKNKEVMVREENPALHSPMKRPTVAKECVRLGANRVIAAHGSLCYPSYSILKRNGVEMVVGREGQGIFEEFRPVTMGEVMYSSLQAMWERVKGH</sequence>
<dbReference type="Proteomes" id="UP000062475">
    <property type="component" value="Chromosome"/>
</dbReference>
<dbReference type="GeneID" id="91755560"/>
<name>A0A088E464_9CREN</name>
<organism evidence="1 7">
    <name type="scientific">Metallosphaera sedula</name>
    <dbReference type="NCBI Taxonomy" id="43687"/>
    <lineage>
        <taxon>Archaea</taxon>
        <taxon>Thermoproteota</taxon>
        <taxon>Thermoprotei</taxon>
        <taxon>Sulfolobales</taxon>
        <taxon>Sulfolobaceae</taxon>
        <taxon>Metallosphaera</taxon>
    </lineage>
</organism>